<dbReference type="AlphaFoldDB" id="A0A9D1VZB2"/>
<comment type="similarity">
    <text evidence="7">Belongs to the binding-protein-dependent transport system permease family.</text>
</comment>
<evidence type="ECO:0000256" key="4">
    <source>
        <dbReference type="ARBA" id="ARBA00022692"/>
    </source>
</evidence>
<feature type="domain" description="ABC transmembrane type-1" evidence="8">
    <location>
        <begin position="62"/>
        <end position="242"/>
    </location>
</feature>
<keyword evidence="4 7" id="KW-0812">Transmembrane</keyword>
<dbReference type="CDD" id="cd06261">
    <property type="entry name" value="TM_PBP2"/>
    <property type="match status" value="1"/>
</dbReference>
<feature type="transmembrane region" description="Helical" evidence="7">
    <location>
        <begin position="224"/>
        <end position="242"/>
    </location>
</feature>
<evidence type="ECO:0000256" key="5">
    <source>
        <dbReference type="ARBA" id="ARBA00022989"/>
    </source>
</evidence>
<evidence type="ECO:0000313" key="10">
    <source>
        <dbReference type="Proteomes" id="UP000886847"/>
    </source>
</evidence>
<proteinExistence type="inferred from homology"/>
<dbReference type="InterPro" id="IPR000515">
    <property type="entry name" value="MetI-like"/>
</dbReference>
<comment type="caution">
    <text evidence="9">The sequence shown here is derived from an EMBL/GenBank/DDBJ whole genome shotgun (WGS) entry which is preliminary data.</text>
</comment>
<dbReference type="InterPro" id="IPR035906">
    <property type="entry name" value="MetI-like_sf"/>
</dbReference>
<evidence type="ECO:0000256" key="7">
    <source>
        <dbReference type="RuleBase" id="RU363032"/>
    </source>
</evidence>
<dbReference type="GO" id="GO:0055085">
    <property type="term" value="P:transmembrane transport"/>
    <property type="evidence" value="ECO:0007669"/>
    <property type="project" value="InterPro"/>
</dbReference>
<sequence>MKSKFEVKKLNIFFSLLAVAAMIAAWVVAYYSVRNDYVVPSFPDALQEVWAQLCSAEFWAAFGNTLGRSLAAWLLAFVLAVAFAALSAASGPFRRFFAPFISVMRTVPTMAITLMLLIWTKPAVAPVIVAFMMIFPLTYAQLIAAYEGIDPQISEMAAIYKVSLRDRLFRVLIPMMLPDVLSQAGANFSLTLKVMISAEVLASTFRSVGGLIHTAAVELATARMFALVLLMLLFGGLLEFAFGKLRLVTSRWSGVKGGR</sequence>
<evidence type="ECO:0000313" key="9">
    <source>
        <dbReference type="EMBL" id="HIX49911.1"/>
    </source>
</evidence>
<evidence type="ECO:0000256" key="6">
    <source>
        <dbReference type="ARBA" id="ARBA00023136"/>
    </source>
</evidence>
<keyword evidence="2 7" id="KW-0813">Transport</keyword>
<dbReference type="PANTHER" id="PTHR30151">
    <property type="entry name" value="ALKANE SULFONATE ABC TRANSPORTER-RELATED, MEMBRANE SUBUNIT"/>
    <property type="match status" value="1"/>
</dbReference>
<keyword evidence="5 7" id="KW-1133">Transmembrane helix</keyword>
<evidence type="ECO:0000256" key="3">
    <source>
        <dbReference type="ARBA" id="ARBA00022475"/>
    </source>
</evidence>
<feature type="transmembrane region" description="Helical" evidence="7">
    <location>
        <begin position="70"/>
        <end position="89"/>
    </location>
</feature>
<dbReference type="PANTHER" id="PTHR30151:SF0">
    <property type="entry name" value="ABC TRANSPORTER PERMEASE PROTEIN MJ0413-RELATED"/>
    <property type="match status" value="1"/>
</dbReference>
<keyword evidence="3" id="KW-1003">Cell membrane</keyword>
<dbReference type="GO" id="GO:0005886">
    <property type="term" value="C:plasma membrane"/>
    <property type="evidence" value="ECO:0007669"/>
    <property type="project" value="UniProtKB-SubCell"/>
</dbReference>
<gene>
    <name evidence="9" type="ORF">H9851_01335</name>
</gene>
<comment type="subcellular location">
    <subcellularLocation>
        <location evidence="1 7">Cell membrane</location>
        <topology evidence="1 7">Multi-pass membrane protein</topology>
    </subcellularLocation>
</comment>
<name>A0A9D1VZB2_9FIRM</name>
<evidence type="ECO:0000256" key="2">
    <source>
        <dbReference type="ARBA" id="ARBA00022448"/>
    </source>
</evidence>
<dbReference type="SUPFAM" id="SSF161098">
    <property type="entry name" value="MetI-like"/>
    <property type="match status" value="1"/>
</dbReference>
<keyword evidence="6 7" id="KW-0472">Membrane</keyword>
<dbReference type="EMBL" id="DXEW01000005">
    <property type="protein sequence ID" value="HIX49911.1"/>
    <property type="molecule type" value="Genomic_DNA"/>
</dbReference>
<accession>A0A9D1VZB2</accession>
<dbReference type="Pfam" id="PF00528">
    <property type="entry name" value="BPD_transp_1"/>
    <property type="match status" value="1"/>
</dbReference>
<evidence type="ECO:0000256" key="1">
    <source>
        <dbReference type="ARBA" id="ARBA00004651"/>
    </source>
</evidence>
<reference evidence="9" key="2">
    <citation type="submission" date="2021-04" db="EMBL/GenBank/DDBJ databases">
        <authorList>
            <person name="Gilroy R."/>
        </authorList>
    </citation>
    <scope>NUCLEOTIDE SEQUENCE</scope>
    <source>
        <strain evidence="9">2189</strain>
    </source>
</reference>
<dbReference type="Gene3D" id="1.10.3720.10">
    <property type="entry name" value="MetI-like"/>
    <property type="match status" value="1"/>
</dbReference>
<dbReference type="Proteomes" id="UP000886847">
    <property type="component" value="Unassembled WGS sequence"/>
</dbReference>
<feature type="transmembrane region" description="Helical" evidence="7">
    <location>
        <begin position="12"/>
        <end position="33"/>
    </location>
</feature>
<dbReference type="PROSITE" id="PS50928">
    <property type="entry name" value="ABC_TM1"/>
    <property type="match status" value="1"/>
</dbReference>
<protein>
    <submittedName>
        <fullName evidence="9">ABC transporter permease subunit</fullName>
    </submittedName>
</protein>
<reference evidence="9" key="1">
    <citation type="journal article" date="2021" name="PeerJ">
        <title>Extensive microbial diversity within the chicken gut microbiome revealed by metagenomics and culture.</title>
        <authorList>
            <person name="Gilroy R."/>
            <person name="Ravi A."/>
            <person name="Getino M."/>
            <person name="Pursley I."/>
            <person name="Horton D.L."/>
            <person name="Alikhan N.F."/>
            <person name="Baker D."/>
            <person name="Gharbi K."/>
            <person name="Hall N."/>
            <person name="Watson M."/>
            <person name="Adriaenssens E.M."/>
            <person name="Foster-Nyarko E."/>
            <person name="Jarju S."/>
            <person name="Secka A."/>
            <person name="Antonio M."/>
            <person name="Oren A."/>
            <person name="Chaudhuri R.R."/>
            <person name="La Ragione R."/>
            <person name="Hildebrand F."/>
            <person name="Pallen M.J."/>
        </authorList>
    </citation>
    <scope>NUCLEOTIDE SEQUENCE</scope>
    <source>
        <strain evidence="9">2189</strain>
    </source>
</reference>
<organism evidence="9 10">
    <name type="scientific">Candidatus Borkfalkia faecavium</name>
    <dbReference type="NCBI Taxonomy" id="2838508"/>
    <lineage>
        <taxon>Bacteria</taxon>
        <taxon>Bacillati</taxon>
        <taxon>Bacillota</taxon>
        <taxon>Clostridia</taxon>
        <taxon>Christensenellales</taxon>
        <taxon>Christensenellaceae</taxon>
        <taxon>Candidatus Borkfalkia</taxon>
    </lineage>
</organism>
<evidence type="ECO:0000259" key="8">
    <source>
        <dbReference type="PROSITE" id="PS50928"/>
    </source>
</evidence>